<dbReference type="InterPro" id="IPR044277">
    <property type="entry name" value="GIP1"/>
</dbReference>
<dbReference type="InterPro" id="IPR009719">
    <property type="entry name" value="GIP1_N"/>
</dbReference>
<feature type="region of interest" description="Disordered" evidence="1">
    <location>
        <begin position="399"/>
        <end position="481"/>
    </location>
</feature>
<feature type="region of interest" description="Disordered" evidence="1">
    <location>
        <begin position="66"/>
        <end position="137"/>
    </location>
</feature>
<feature type="compositionally biased region" description="Basic and acidic residues" evidence="1">
    <location>
        <begin position="457"/>
        <end position="472"/>
    </location>
</feature>
<feature type="compositionally biased region" description="Polar residues" evidence="1">
    <location>
        <begin position="447"/>
        <end position="456"/>
    </location>
</feature>
<evidence type="ECO:0000259" key="2">
    <source>
        <dbReference type="Pfam" id="PF06972"/>
    </source>
</evidence>
<reference evidence="4" key="1">
    <citation type="submission" date="2016-06" db="EMBL/GenBank/DDBJ databases">
        <title>Parallel loss of symbiosis genes in relatives of nitrogen-fixing non-legume Parasponia.</title>
        <authorList>
            <person name="Van Velzen R."/>
            <person name="Holmer R."/>
            <person name="Bu F."/>
            <person name="Rutten L."/>
            <person name="Van Zeijl A."/>
            <person name="Liu W."/>
            <person name="Santuari L."/>
            <person name="Cao Q."/>
            <person name="Sharma T."/>
            <person name="Shen D."/>
            <person name="Roswanjaya Y."/>
            <person name="Wardhani T."/>
            <person name="Kalhor M.S."/>
            <person name="Jansen J."/>
            <person name="Van den Hoogen J."/>
            <person name="Gungor B."/>
            <person name="Hartog M."/>
            <person name="Hontelez J."/>
            <person name="Verver J."/>
            <person name="Yang W.-C."/>
            <person name="Schijlen E."/>
            <person name="Repin R."/>
            <person name="Schilthuizen M."/>
            <person name="Schranz E."/>
            <person name="Heidstra R."/>
            <person name="Miyata K."/>
            <person name="Fedorova E."/>
            <person name="Kohlen W."/>
            <person name="Bisseling T."/>
            <person name="Smit S."/>
            <person name="Geurts R."/>
        </authorList>
    </citation>
    <scope>NUCLEOTIDE SEQUENCE [LARGE SCALE GENOMIC DNA]</scope>
    <source>
        <strain evidence="4">cv. RG33-2</strain>
    </source>
</reference>
<feature type="compositionally biased region" description="Polar residues" evidence="1">
    <location>
        <begin position="419"/>
        <end position="438"/>
    </location>
</feature>
<proteinExistence type="predicted"/>
<name>A0A2P5ELI1_TREOI</name>
<feature type="compositionally biased region" description="Polar residues" evidence="1">
    <location>
        <begin position="203"/>
        <end position="212"/>
    </location>
</feature>
<evidence type="ECO:0000256" key="1">
    <source>
        <dbReference type="SAM" id="MobiDB-lite"/>
    </source>
</evidence>
<feature type="domain" description="GBF-interacting protein 1 N-terminal" evidence="2">
    <location>
        <begin position="12"/>
        <end position="72"/>
    </location>
</feature>
<feature type="compositionally biased region" description="Low complexity" evidence="1">
    <location>
        <begin position="229"/>
        <end position="238"/>
    </location>
</feature>
<feature type="compositionally biased region" description="Basic and acidic residues" evidence="1">
    <location>
        <begin position="70"/>
        <end position="83"/>
    </location>
</feature>
<gene>
    <name evidence="3" type="ORF">TorRG33x02_179010</name>
</gene>
<dbReference type="AlphaFoldDB" id="A0A2P5ELI1"/>
<dbReference type="STRING" id="63057.A0A2P5ELI1"/>
<dbReference type="SUPFAM" id="SSF46934">
    <property type="entry name" value="UBA-like"/>
    <property type="match status" value="1"/>
</dbReference>
<protein>
    <submittedName>
        <fullName evidence="3">GBF-interacting protein</fullName>
    </submittedName>
</protein>
<dbReference type="PANTHER" id="PTHR46775">
    <property type="entry name" value="FLOCCULATION PROTEIN (DUF1296)"/>
    <property type="match status" value="1"/>
</dbReference>
<comment type="caution">
    <text evidence="3">The sequence shown here is derived from an EMBL/GenBank/DDBJ whole genome shotgun (WGS) entry which is preliminary data.</text>
</comment>
<dbReference type="InParanoid" id="A0A2P5ELI1"/>
<dbReference type="PANTHER" id="PTHR46775:SF2">
    <property type="entry name" value="GBF-INTERACTING PROTEIN 1-LIKE"/>
    <property type="match status" value="1"/>
</dbReference>
<evidence type="ECO:0000313" key="3">
    <source>
        <dbReference type="EMBL" id="PON86335.1"/>
    </source>
</evidence>
<dbReference type="Pfam" id="PF06972">
    <property type="entry name" value="GIP1_N"/>
    <property type="match status" value="1"/>
</dbReference>
<dbReference type="InterPro" id="IPR009060">
    <property type="entry name" value="UBA-like_sf"/>
</dbReference>
<dbReference type="Proteomes" id="UP000237000">
    <property type="component" value="Unassembled WGS sequence"/>
</dbReference>
<accession>A0A2P5ELI1</accession>
<feature type="region of interest" description="Disordered" evidence="1">
    <location>
        <begin position="278"/>
        <end position="335"/>
    </location>
</feature>
<dbReference type="GO" id="GO:0051082">
    <property type="term" value="F:unfolded protein binding"/>
    <property type="evidence" value="ECO:0007669"/>
    <property type="project" value="TreeGrafter"/>
</dbReference>
<feature type="compositionally biased region" description="Basic and acidic residues" evidence="1">
    <location>
        <begin position="289"/>
        <end position="306"/>
    </location>
</feature>
<organism evidence="3 4">
    <name type="scientific">Trema orientale</name>
    <name type="common">Charcoal tree</name>
    <name type="synonym">Celtis orientalis</name>
    <dbReference type="NCBI Taxonomy" id="63057"/>
    <lineage>
        <taxon>Eukaryota</taxon>
        <taxon>Viridiplantae</taxon>
        <taxon>Streptophyta</taxon>
        <taxon>Embryophyta</taxon>
        <taxon>Tracheophyta</taxon>
        <taxon>Spermatophyta</taxon>
        <taxon>Magnoliopsida</taxon>
        <taxon>eudicotyledons</taxon>
        <taxon>Gunneridae</taxon>
        <taxon>Pentapetalae</taxon>
        <taxon>rosids</taxon>
        <taxon>fabids</taxon>
        <taxon>Rosales</taxon>
        <taxon>Cannabaceae</taxon>
        <taxon>Trema</taxon>
    </lineage>
</organism>
<feature type="compositionally biased region" description="Polar residues" evidence="1">
    <location>
        <begin position="314"/>
        <end position="332"/>
    </location>
</feature>
<keyword evidence="4" id="KW-1185">Reference proteome</keyword>
<evidence type="ECO:0000313" key="4">
    <source>
        <dbReference type="Proteomes" id="UP000237000"/>
    </source>
</evidence>
<sequence length="757" mass="80302">MSSGVGGSRVSIPNNVRKTIHDIREITGKQHSDDEIYAVLKECSMDPNETAQKLLYLDTFHEVKRRRDRRKENLNSKASEERTATNVHRRVGRGGGQGNYTLNFSSDAGGGRNAARRENGANHAADRGPMSSSLPFSQKIKNNATPRVTKASTGLPNGNTDLSNGSISHGYAYASKLATGSEGHSLIDVNKSGPVAPQPIVAPSSTFGSLHTEQGKPVAEQDQLPTPSSLPKSSFQSSETLSAPSLLGHSGGVSMIENEVGGQQLAAEPYQINGKKTVSNSNAELGQPESEKTAHGDVNSTHEKKIPSKPNEFEMNSLSETSQPPPSSTHEVTTPEVASTAVAISSQSTCKLNVSDTQHVTFPNHFQVPEALKNGLTFGSFDITFGPKVESVSDGVENLGLAESSPDSEETPEEPSSSYQNVSSNAQDDYLDNSQSLPQVLEKAQPSEGSVSSSTDSKGDQSKQETQFRPDGHQIPAVINGPNYSLSMMPPMVGGQIVQLEGHEVQAHENRVPNFANGNSLAPSSTNPVPPVPSSIAVSQQSVPVFRQTYPPNFFPYGQYISPFYMPPVHQFLSHNGFPPQPSTGNVYLPPAAAGVKFSLPQFKPGSNAGNPTHIGMQPAGSFITAPVGYAQPVSSASSVGNEDLVASHLKENQIYTTGQLTEGSAVWIHAAGQDMPSLQVNSLYNIPPQGHIAFTPPQSGHGAFAGMFPPGHAMTAPSTLLQQSQAVAGTIETIGPPSGAYQQPQHAQINWNTAAF</sequence>
<dbReference type="EMBL" id="JXTC01000134">
    <property type="protein sequence ID" value="PON86335.1"/>
    <property type="molecule type" value="Genomic_DNA"/>
</dbReference>
<dbReference type="OrthoDB" id="753279at2759"/>
<dbReference type="GO" id="GO:0005634">
    <property type="term" value="C:nucleus"/>
    <property type="evidence" value="ECO:0007669"/>
    <property type="project" value="TreeGrafter"/>
</dbReference>
<feature type="region of interest" description="Disordered" evidence="1">
    <location>
        <begin position="197"/>
        <end position="246"/>
    </location>
</feature>
<feature type="compositionally biased region" description="Basic and acidic residues" evidence="1">
    <location>
        <begin position="115"/>
        <end position="126"/>
    </location>
</feature>